<dbReference type="Gene3D" id="3.40.50.12500">
    <property type="match status" value="1"/>
</dbReference>
<reference evidence="2 3" key="1">
    <citation type="submission" date="2019-09" db="EMBL/GenBank/DDBJ databases">
        <authorList>
            <person name="Chandra G."/>
            <person name="Truman W A."/>
        </authorList>
    </citation>
    <scope>NUCLEOTIDE SEQUENCE [LARGE SCALE GENOMIC DNA]</scope>
    <source>
        <strain evidence="2">PS673</strain>
    </source>
</reference>
<dbReference type="RefSeq" id="WP_150814833.1">
    <property type="nucleotide sequence ID" value="NZ_CABVHB010000032.1"/>
</dbReference>
<organism evidence="2 3">
    <name type="scientific">Pseudomonas fluorescens</name>
    <dbReference type="NCBI Taxonomy" id="294"/>
    <lineage>
        <taxon>Bacteria</taxon>
        <taxon>Pseudomonadati</taxon>
        <taxon>Pseudomonadota</taxon>
        <taxon>Gammaproteobacteria</taxon>
        <taxon>Pseudomonadales</taxon>
        <taxon>Pseudomonadaceae</taxon>
        <taxon>Pseudomonas</taxon>
    </lineage>
</organism>
<evidence type="ECO:0000256" key="1">
    <source>
        <dbReference type="ARBA" id="ARBA00038414"/>
    </source>
</evidence>
<dbReference type="InterPro" id="IPR015942">
    <property type="entry name" value="Asp/Glu/hydantoin_racemase"/>
</dbReference>
<evidence type="ECO:0008006" key="4">
    <source>
        <dbReference type="Google" id="ProtNLM"/>
    </source>
</evidence>
<dbReference type="EMBL" id="CABVHB010000032">
    <property type="protein sequence ID" value="VVN10578.1"/>
    <property type="molecule type" value="Genomic_DNA"/>
</dbReference>
<accession>A0A5E7PMR9</accession>
<dbReference type="Proteomes" id="UP000344274">
    <property type="component" value="Unassembled WGS sequence"/>
</dbReference>
<dbReference type="Pfam" id="PF01177">
    <property type="entry name" value="Asp_Glu_race"/>
    <property type="match status" value="1"/>
</dbReference>
<comment type="similarity">
    <text evidence="1">Belongs to the HyuE racemase family.</text>
</comment>
<dbReference type="AlphaFoldDB" id="A0A5E7PMR9"/>
<protein>
    <recommendedName>
        <fullName evidence="4">Arylsulfatase</fullName>
    </recommendedName>
</protein>
<proteinExistence type="inferred from homology"/>
<evidence type="ECO:0000313" key="2">
    <source>
        <dbReference type="EMBL" id="VVN10578.1"/>
    </source>
</evidence>
<evidence type="ECO:0000313" key="3">
    <source>
        <dbReference type="Proteomes" id="UP000344274"/>
    </source>
</evidence>
<sequence length="219" mass="23751">MTAPRIYLIHATPVAIAPITEAFTRLWPEAKLANLLEDSLSSDLAEAGELTPALNERFLKLATYAAESGADAILFTCSAFGDAIDLCKRSLSIPVLKPNEAMIEEAIQRTQRITILATFKPAITSMTEEFESYARQLGVEIELDTRVCPEAFDELRMGNTDRHDALIVDSARAPTSSELLCFAQFSMTSAAQLASQASGLSVLTTPDSAVLKLRNLLNA</sequence>
<dbReference type="InterPro" id="IPR053714">
    <property type="entry name" value="Iso_Racemase_Enz_sf"/>
</dbReference>
<dbReference type="GO" id="GO:0047661">
    <property type="term" value="F:amino-acid racemase activity"/>
    <property type="evidence" value="ECO:0007669"/>
    <property type="project" value="InterPro"/>
</dbReference>
<gene>
    <name evidence="2" type="ORF">PS673_03777</name>
</gene>
<name>A0A5E7PMR9_PSEFL</name>